<keyword evidence="1" id="KW-0472">Membrane</keyword>
<dbReference type="EMBL" id="AZEU01000253">
    <property type="protein sequence ID" value="KRL41212.1"/>
    <property type="molecule type" value="Genomic_DNA"/>
</dbReference>
<sequence>MKTMKIWMIGLLLAAFVIAVGLVFWQLRRLIRLDAKARGIAMPQRVGFLAAGTQNGIGLLAYLALRRTYSLQIKLDDPAQRSKLKVGTLAAFILMAEIWVSLAIVLLAIK</sequence>
<dbReference type="AlphaFoldDB" id="A0A0R1QA51"/>
<comment type="caution">
    <text evidence="2">The sequence shown here is derived from an EMBL/GenBank/DDBJ whole genome shotgun (WGS) entry which is preliminary data.</text>
</comment>
<name>A0A0R1QA51_9LACO</name>
<protein>
    <submittedName>
        <fullName evidence="2">Uncharacterized protein</fullName>
    </submittedName>
</protein>
<dbReference type="PATRIC" id="fig|1423769.4.peg.2367"/>
<keyword evidence="1" id="KW-0812">Transmembrane</keyword>
<evidence type="ECO:0000313" key="3">
    <source>
        <dbReference type="Proteomes" id="UP000051790"/>
    </source>
</evidence>
<feature type="transmembrane region" description="Helical" evidence="1">
    <location>
        <begin position="85"/>
        <end position="109"/>
    </location>
</feature>
<organism evidence="2 3">
    <name type="scientific">Lacticaseibacillus manihotivorans DSM 13343 = JCM 12514</name>
    <dbReference type="NCBI Taxonomy" id="1423769"/>
    <lineage>
        <taxon>Bacteria</taxon>
        <taxon>Bacillati</taxon>
        <taxon>Bacillota</taxon>
        <taxon>Bacilli</taxon>
        <taxon>Lactobacillales</taxon>
        <taxon>Lactobacillaceae</taxon>
        <taxon>Lacticaseibacillus</taxon>
    </lineage>
</organism>
<feature type="transmembrane region" description="Helical" evidence="1">
    <location>
        <begin position="46"/>
        <end position="65"/>
    </location>
</feature>
<proteinExistence type="predicted"/>
<evidence type="ECO:0000313" key="2">
    <source>
        <dbReference type="EMBL" id="KRL41212.1"/>
    </source>
</evidence>
<keyword evidence="1" id="KW-1133">Transmembrane helix</keyword>
<accession>A0A0R1QA51</accession>
<feature type="transmembrane region" description="Helical" evidence="1">
    <location>
        <begin position="6"/>
        <end position="25"/>
    </location>
</feature>
<keyword evidence="3" id="KW-1185">Reference proteome</keyword>
<reference evidence="2 3" key="1">
    <citation type="journal article" date="2015" name="Genome Announc.">
        <title>Expanding the biotechnology potential of lactobacilli through comparative genomics of 213 strains and associated genera.</title>
        <authorList>
            <person name="Sun Z."/>
            <person name="Harris H.M."/>
            <person name="McCann A."/>
            <person name="Guo C."/>
            <person name="Argimon S."/>
            <person name="Zhang W."/>
            <person name="Yang X."/>
            <person name="Jeffery I.B."/>
            <person name="Cooney J.C."/>
            <person name="Kagawa T.F."/>
            <person name="Liu W."/>
            <person name="Song Y."/>
            <person name="Salvetti E."/>
            <person name="Wrobel A."/>
            <person name="Rasinkangas P."/>
            <person name="Parkhill J."/>
            <person name="Rea M.C."/>
            <person name="O'Sullivan O."/>
            <person name="Ritari J."/>
            <person name="Douillard F.P."/>
            <person name="Paul Ross R."/>
            <person name="Yang R."/>
            <person name="Briner A.E."/>
            <person name="Felis G.E."/>
            <person name="de Vos W.M."/>
            <person name="Barrangou R."/>
            <person name="Klaenhammer T.R."/>
            <person name="Caufield P.W."/>
            <person name="Cui Y."/>
            <person name="Zhang H."/>
            <person name="O'Toole P.W."/>
        </authorList>
    </citation>
    <scope>NUCLEOTIDE SEQUENCE [LARGE SCALE GENOMIC DNA]</scope>
    <source>
        <strain evidence="2 3">DSM 13343</strain>
    </source>
</reference>
<dbReference type="Proteomes" id="UP000051790">
    <property type="component" value="Unassembled WGS sequence"/>
</dbReference>
<evidence type="ECO:0000256" key="1">
    <source>
        <dbReference type="SAM" id="Phobius"/>
    </source>
</evidence>
<gene>
    <name evidence="2" type="ORF">FD01_GL002200</name>
</gene>